<sequence length="123" mass="13407">MNVTYLSAEQILGADDLKYEDVEVPEWGGTVRVREMPGTERDKFEAQFVGKDGASVRAEGLEGFRARLAAATIVDAEGKQLFRSAAEVKRLGEKSAAALQRVCDVATRLSRMSEDDVQDLAGN</sequence>
<dbReference type="Gene3D" id="3.30.2220.20">
    <property type="entry name" value="Phage tail assembly chaperone gp13-like"/>
    <property type="match status" value="1"/>
</dbReference>
<evidence type="ECO:0000313" key="2">
    <source>
        <dbReference type="Proteomes" id="UP000238413"/>
    </source>
</evidence>
<organism evidence="1 2">
    <name type="scientific">Streptomyces dengpaensis</name>
    <dbReference type="NCBI Taxonomy" id="2049881"/>
    <lineage>
        <taxon>Bacteria</taxon>
        <taxon>Bacillati</taxon>
        <taxon>Actinomycetota</taxon>
        <taxon>Actinomycetes</taxon>
        <taxon>Kitasatosporales</taxon>
        <taxon>Streptomycetaceae</taxon>
        <taxon>Streptomyces</taxon>
    </lineage>
</organism>
<name>A0ABM6ST15_9ACTN</name>
<proteinExistence type="predicted"/>
<dbReference type="RefSeq" id="WP_099506055.1">
    <property type="nucleotide sequence ID" value="NZ_CP026652.1"/>
</dbReference>
<reference evidence="1 2" key="1">
    <citation type="submission" date="2018-02" db="EMBL/GenBank/DDBJ databases">
        <title>Complete genome sequence of Streptomyces dengpaensis, the producer of angucyclines.</title>
        <authorList>
            <person name="Yumei L."/>
        </authorList>
    </citation>
    <scope>NUCLEOTIDE SEQUENCE [LARGE SCALE GENOMIC DNA]</scope>
    <source>
        <strain evidence="1 2">XZHG99</strain>
    </source>
</reference>
<keyword evidence="2" id="KW-1185">Reference proteome</keyword>
<dbReference type="InterPro" id="IPR038556">
    <property type="entry name" value="TAC_Gp13-like_sf"/>
</dbReference>
<gene>
    <name evidence="1" type="ORF">C4B68_21355</name>
</gene>
<evidence type="ECO:0008006" key="3">
    <source>
        <dbReference type="Google" id="ProtNLM"/>
    </source>
</evidence>
<dbReference type="EMBL" id="CP026652">
    <property type="protein sequence ID" value="AVH57889.1"/>
    <property type="molecule type" value="Genomic_DNA"/>
</dbReference>
<evidence type="ECO:0000313" key="1">
    <source>
        <dbReference type="EMBL" id="AVH57889.1"/>
    </source>
</evidence>
<accession>A0ABM6ST15</accession>
<protein>
    <recommendedName>
        <fullName evidence="3">DUF1876 domain-containing protein</fullName>
    </recommendedName>
</protein>
<dbReference type="Proteomes" id="UP000238413">
    <property type="component" value="Chromosome"/>
</dbReference>